<sequence>MSKLENTNNHKDVYSIWKEGMDNFYSTIEKSIPQFHQAATNLYQEYAKALNNASSSIVEIQREFATKAGIKSNLPEASISMIHDSAEKINKSLDVQTKMSIASIDAAQQNIKTWNENSSAFVNINKSIADSLVSPFNSKI</sequence>
<dbReference type="RefSeq" id="WP_179362361.1">
    <property type="nucleotide sequence ID" value="NZ_CP026994.1"/>
</dbReference>
<dbReference type="EMBL" id="CP026994">
    <property type="protein sequence ID" value="QLH05123.1"/>
    <property type="molecule type" value="Genomic_DNA"/>
</dbReference>
<keyword evidence="2" id="KW-1185">Reference proteome</keyword>
<dbReference type="Proteomes" id="UP000509441">
    <property type="component" value="Chromosome"/>
</dbReference>
<reference evidence="1 2" key="1">
    <citation type="submission" date="2018-02" db="EMBL/GenBank/DDBJ databases">
        <title>Complete genome of Nitrosopumilus oxyclinae HCE1.</title>
        <authorList>
            <person name="Qin W."/>
            <person name="Zheng Y."/>
            <person name="Stahl D.A."/>
        </authorList>
    </citation>
    <scope>NUCLEOTIDE SEQUENCE [LARGE SCALE GENOMIC DNA]</scope>
    <source>
        <strain evidence="1 2">HCE1</strain>
    </source>
</reference>
<dbReference type="KEGG" id="nox:C5F49_07155"/>
<dbReference type="GeneID" id="56061753"/>
<accession>A0A7D5RBS9</accession>
<name>A0A7D5RBS9_9ARCH</name>
<evidence type="ECO:0008006" key="3">
    <source>
        <dbReference type="Google" id="ProtNLM"/>
    </source>
</evidence>
<evidence type="ECO:0000313" key="1">
    <source>
        <dbReference type="EMBL" id="QLH05123.1"/>
    </source>
</evidence>
<organism evidence="1 2">
    <name type="scientific">Nitrosopumilus oxyclinae</name>
    <dbReference type="NCBI Taxonomy" id="1959104"/>
    <lineage>
        <taxon>Archaea</taxon>
        <taxon>Nitrososphaerota</taxon>
        <taxon>Nitrososphaeria</taxon>
        <taxon>Nitrosopumilales</taxon>
        <taxon>Nitrosopumilaceae</taxon>
        <taxon>Nitrosopumilus</taxon>
    </lineage>
</organism>
<protein>
    <recommendedName>
        <fullName evidence="3">Phasin domain-containing protein</fullName>
    </recommendedName>
</protein>
<dbReference type="AlphaFoldDB" id="A0A7D5RBS9"/>
<evidence type="ECO:0000313" key="2">
    <source>
        <dbReference type="Proteomes" id="UP000509441"/>
    </source>
</evidence>
<dbReference type="OrthoDB" id="2757at2157"/>
<gene>
    <name evidence="1" type="ORF">C5F49_07155</name>
</gene>
<proteinExistence type="predicted"/>